<comment type="caution">
    <text evidence="1">The sequence shown here is derived from an EMBL/GenBank/DDBJ whole genome shotgun (WGS) entry which is preliminary data.</text>
</comment>
<dbReference type="AlphaFoldDB" id="A0A8I1JNA6"/>
<sequence length="49" mass="5479">MDSLKETLELCRRITSGYRPALRNSPVADCTRRFELLPLRYAAVGGNPA</sequence>
<feature type="non-terminal residue" evidence="1">
    <location>
        <position position="49"/>
    </location>
</feature>
<accession>A0A8I1JNA6</accession>
<proteinExistence type="predicted"/>
<evidence type="ECO:0000313" key="1">
    <source>
        <dbReference type="EMBL" id="MBI6888008.1"/>
    </source>
</evidence>
<reference evidence="1" key="1">
    <citation type="submission" date="2020-12" db="EMBL/GenBank/DDBJ databases">
        <title>Enhanced detection system for hospital associated transmission using whole genome sequencing surveillance.</title>
        <authorList>
            <person name="Harrison L.H."/>
            <person name="Van Tyne D."/>
            <person name="Marsh J.W."/>
            <person name="Griffith M.P."/>
            <person name="Snyder D.J."/>
            <person name="Cooper V.S."/>
            <person name="Mustapha M."/>
        </authorList>
    </citation>
    <scope>NUCLEOTIDE SEQUENCE</scope>
    <source>
        <strain evidence="1">PSB00042</strain>
    </source>
</reference>
<dbReference type="Proteomes" id="UP000637061">
    <property type="component" value="Unassembled WGS sequence"/>
</dbReference>
<dbReference type="EMBL" id="JAEHTE010000066">
    <property type="protein sequence ID" value="MBI6888008.1"/>
    <property type="molecule type" value="Genomic_DNA"/>
</dbReference>
<evidence type="ECO:0000313" key="2">
    <source>
        <dbReference type="Proteomes" id="UP000637061"/>
    </source>
</evidence>
<protein>
    <submittedName>
        <fullName evidence="1">Uncharacterized protein</fullName>
    </submittedName>
</protein>
<name>A0A8I1JNA6_PSEPU</name>
<gene>
    <name evidence="1" type="ORF">JEU22_29265</name>
</gene>
<organism evidence="1 2">
    <name type="scientific">Pseudomonas putida</name>
    <name type="common">Arthrobacter siderocapsulatus</name>
    <dbReference type="NCBI Taxonomy" id="303"/>
    <lineage>
        <taxon>Bacteria</taxon>
        <taxon>Pseudomonadati</taxon>
        <taxon>Pseudomonadota</taxon>
        <taxon>Gammaproteobacteria</taxon>
        <taxon>Pseudomonadales</taxon>
        <taxon>Pseudomonadaceae</taxon>
        <taxon>Pseudomonas</taxon>
    </lineage>
</organism>